<gene>
    <name evidence="2" type="ORF">GCM10010185_46630</name>
</gene>
<keyword evidence="1" id="KW-0812">Transmembrane</keyword>
<evidence type="ECO:0000256" key="1">
    <source>
        <dbReference type="SAM" id="Phobius"/>
    </source>
</evidence>
<reference evidence="2" key="2">
    <citation type="submission" date="2020-09" db="EMBL/GenBank/DDBJ databases">
        <authorList>
            <person name="Sun Q."/>
            <person name="Ohkuma M."/>
        </authorList>
    </citation>
    <scope>NUCLEOTIDE SEQUENCE</scope>
    <source>
        <strain evidence="2">JCM 3313</strain>
    </source>
</reference>
<keyword evidence="1" id="KW-0472">Membrane</keyword>
<protein>
    <recommendedName>
        <fullName evidence="4">DUF3137 domain-containing protein</fullName>
    </recommendedName>
</protein>
<keyword evidence="3" id="KW-1185">Reference proteome</keyword>
<evidence type="ECO:0000313" key="3">
    <source>
        <dbReference type="Proteomes" id="UP000639606"/>
    </source>
</evidence>
<comment type="caution">
    <text evidence="2">The sequence shown here is derived from an EMBL/GenBank/DDBJ whole genome shotgun (WGS) entry which is preliminary data.</text>
</comment>
<evidence type="ECO:0008006" key="4">
    <source>
        <dbReference type="Google" id="ProtNLM"/>
    </source>
</evidence>
<reference evidence="2" key="1">
    <citation type="journal article" date="2014" name="Int. J. Syst. Evol. Microbiol.">
        <title>Complete genome sequence of Corynebacterium casei LMG S-19264T (=DSM 44701T), isolated from a smear-ripened cheese.</title>
        <authorList>
            <consortium name="US DOE Joint Genome Institute (JGI-PGF)"/>
            <person name="Walter F."/>
            <person name="Albersmeier A."/>
            <person name="Kalinowski J."/>
            <person name="Ruckert C."/>
        </authorList>
    </citation>
    <scope>NUCLEOTIDE SEQUENCE</scope>
    <source>
        <strain evidence="2">JCM 3313</strain>
    </source>
</reference>
<evidence type="ECO:0000313" key="2">
    <source>
        <dbReference type="EMBL" id="GGP68460.1"/>
    </source>
</evidence>
<sequence>MDDLLDFAPIIAVTLGLLGLLGLLRWWAWRGERKEGRKHVEALSALVGGLGGRVVVGRVESRAWSAHLLPPMTADTEGFFAWLGVVRWPRFEIAVDFRRGEWPVRVSEASMKKTNGTPSYEHRIEVATSPLPATRICKRVYPESRRTWLFKNVQVVGPAGEPPLTAERDQQQWLRVVLPEALDREFTVFSTDPVTVRRMFTPQVVEWMLDRTGSPGTSAMPFALTFEAGFAYTVEHGRIAPDRLLPQVDAILGLLDRMRAAPAHPPAPV</sequence>
<dbReference type="Proteomes" id="UP000639606">
    <property type="component" value="Unassembled WGS sequence"/>
</dbReference>
<proteinExistence type="predicted"/>
<keyword evidence="1" id="KW-1133">Transmembrane helix</keyword>
<name>A0A918APX9_9PSEU</name>
<organism evidence="2 3">
    <name type="scientific">Saccharothrix coeruleofusca</name>
    <dbReference type="NCBI Taxonomy" id="33919"/>
    <lineage>
        <taxon>Bacteria</taxon>
        <taxon>Bacillati</taxon>
        <taxon>Actinomycetota</taxon>
        <taxon>Actinomycetes</taxon>
        <taxon>Pseudonocardiales</taxon>
        <taxon>Pseudonocardiaceae</taxon>
        <taxon>Saccharothrix</taxon>
    </lineage>
</organism>
<dbReference type="EMBL" id="BMRG01000010">
    <property type="protein sequence ID" value="GGP68460.1"/>
    <property type="molecule type" value="Genomic_DNA"/>
</dbReference>
<feature type="transmembrane region" description="Helical" evidence="1">
    <location>
        <begin position="6"/>
        <end position="28"/>
    </location>
</feature>
<dbReference type="AlphaFoldDB" id="A0A918APX9"/>
<dbReference type="RefSeq" id="WP_189225429.1">
    <property type="nucleotide sequence ID" value="NZ_BMRG01000010.1"/>
</dbReference>
<accession>A0A918APX9</accession>